<gene>
    <name evidence="1" type="ORF">FUG_LOCUS511391</name>
</gene>
<accession>A0A4E9EKI8</accession>
<protein>
    <submittedName>
        <fullName evidence="1">Uncharacterized protein</fullName>
    </submittedName>
</protein>
<name>A0A4E9EKI8_GIBZA</name>
<organism evidence="1">
    <name type="scientific">Gibberella zeae</name>
    <name type="common">Wheat head blight fungus</name>
    <name type="synonym">Fusarium graminearum</name>
    <dbReference type="NCBI Taxonomy" id="5518"/>
    <lineage>
        <taxon>Eukaryota</taxon>
        <taxon>Fungi</taxon>
        <taxon>Dikarya</taxon>
        <taxon>Ascomycota</taxon>
        <taxon>Pezizomycotina</taxon>
        <taxon>Sordariomycetes</taxon>
        <taxon>Hypocreomycetidae</taxon>
        <taxon>Hypocreales</taxon>
        <taxon>Nectriaceae</taxon>
        <taxon>Fusarium</taxon>
    </lineage>
</organism>
<proteinExistence type="predicted"/>
<reference evidence="1" key="1">
    <citation type="submission" date="2019-04" db="EMBL/GenBank/DDBJ databases">
        <authorList>
            <person name="Melise S."/>
            <person name="Noan J."/>
            <person name="Okalmin O."/>
        </authorList>
    </citation>
    <scope>NUCLEOTIDE SEQUENCE</scope>
    <source>
        <strain evidence="1">FN9</strain>
    </source>
</reference>
<sequence length="27" mass="3020">MHSNLIGYRGKPISLVHEKTIASLKLL</sequence>
<dbReference type="EMBL" id="CAAKMV010000173">
    <property type="protein sequence ID" value="VIO63030.1"/>
    <property type="molecule type" value="Genomic_DNA"/>
</dbReference>
<dbReference type="AlphaFoldDB" id="A0A4E9EKI8"/>
<evidence type="ECO:0000313" key="1">
    <source>
        <dbReference type="EMBL" id="VIO63030.1"/>
    </source>
</evidence>